<evidence type="ECO:0000313" key="3">
    <source>
        <dbReference type="Proteomes" id="UP000550707"/>
    </source>
</evidence>
<organism evidence="2 3">
    <name type="scientific">Molossus molossus</name>
    <name type="common">Pallas' mastiff bat</name>
    <name type="synonym">Vespertilio molossus</name>
    <dbReference type="NCBI Taxonomy" id="27622"/>
    <lineage>
        <taxon>Eukaryota</taxon>
        <taxon>Metazoa</taxon>
        <taxon>Chordata</taxon>
        <taxon>Craniata</taxon>
        <taxon>Vertebrata</taxon>
        <taxon>Euteleostomi</taxon>
        <taxon>Mammalia</taxon>
        <taxon>Eutheria</taxon>
        <taxon>Laurasiatheria</taxon>
        <taxon>Chiroptera</taxon>
        <taxon>Yangochiroptera</taxon>
        <taxon>Molossidae</taxon>
        <taxon>Molossus</taxon>
    </lineage>
</organism>
<dbReference type="Proteomes" id="UP000550707">
    <property type="component" value="Unassembled WGS sequence"/>
</dbReference>
<name>A0A7J8CS26_MOLMO</name>
<comment type="caution">
    <text evidence="2">The sequence shown here is derived from an EMBL/GenBank/DDBJ whole genome shotgun (WGS) entry which is preliminary data.</text>
</comment>
<reference evidence="2 3" key="1">
    <citation type="journal article" date="2020" name="Nature">
        <title>Six reference-quality genomes reveal evolution of bat adaptations.</title>
        <authorList>
            <person name="Jebb D."/>
            <person name="Huang Z."/>
            <person name="Pippel M."/>
            <person name="Hughes G.M."/>
            <person name="Lavrichenko K."/>
            <person name="Devanna P."/>
            <person name="Winkler S."/>
            <person name="Jermiin L.S."/>
            <person name="Skirmuntt E.C."/>
            <person name="Katzourakis A."/>
            <person name="Burkitt-Gray L."/>
            <person name="Ray D.A."/>
            <person name="Sullivan K.A.M."/>
            <person name="Roscito J.G."/>
            <person name="Kirilenko B.M."/>
            <person name="Davalos L.M."/>
            <person name="Corthals A.P."/>
            <person name="Power M.L."/>
            <person name="Jones G."/>
            <person name="Ransome R.D."/>
            <person name="Dechmann D.K.N."/>
            <person name="Locatelli A.G."/>
            <person name="Puechmaille S.J."/>
            <person name="Fedrigo O."/>
            <person name="Jarvis E.D."/>
            <person name="Hiller M."/>
            <person name="Vernes S.C."/>
            <person name="Myers E.W."/>
            <person name="Teeling E.C."/>
        </authorList>
    </citation>
    <scope>NUCLEOTIDE SEQUENCE [LARGE SCALE GENOMIC DNA]</scope>
    <source>
        <strain evidence="2">MMolMol1</strain>
        <tissue evidence="2">Muscle</tissue>
    </source>
</reference>
<feature type="compositionally biased region" description="Gly residues" evidence="1">
    <location>
        <begin position="66"/>
        <end position="76"/>
    </location>
</feature>
<feature type="compositionally biased region" description="Low complexity" evidence="1">
    <location>
        <begin position="88"/>
        <end position="102"/>
    </location>
</feature>
<dbReference type="InParanoid" id="A0A7J8CS26"/>
<gene>
    <name evidence="2" type="ORF">HJG59_009822</name>
</gene>
<dbReference type="AlphaFoldDB" id="A0A7J8CS26"/>
<protein>
    <submittedName>
        <fullName evidence="2">Uncharacterized protein</fullName>
    </submittedName>
</protein>
<evidence type="ECO:0000256" key="1">
    <source>
        <dbReference type="SAM" id="MobiDB-lite"/>
    </source>
</evidence>
<evidence type="ECO:0000313" key="2">
    <source>
        <dbReference type="EMBL" id="KAF6413655.1"/>
    </source>
</evidence>
<proteinExistence type="predicted"/>
<sequence>MVDDLIQRCLWDREELSPKYSGTNALQGCCSPGRRASHQAWLVALLSRLAGHLSCREKCQRVIPGGSSGVRGGVGRDGIRSAGRRQTSASSGSPQPGSAADPPTHRCSRTKKSVFIARDGYERTTCPEPLGFRT</sequence>
<dbReference type="EMBL" id="JACASF010000020">
    <property type="protein sequence ID" value="KAF6413655.1"/>
    <property type="molecule type" value="Genomic_DNA"/>
</dbReference>
<accession>A0A7J8CS26</accession>
<keyword evidence="3" id="KW-1185">Reference proteome</keyword>
<feature type="region of interest" description="Disordered" evidence="1">
    <location>
        <begin position="63"/>
        <end position="113"/>
    </location>
</feature>